<dbReference type="GO" id="GO:0004497">
    <property type="term" value="F:monooxygenase activity"/>
    <property type="evidence" value="ECO:0007669"/>
    <property type="project" value="UniProtKB-KW"/>
</dbReference>
<sequence length="101" mass="11170">MTVPVVAIFEVNVGAEETVEALFRGVIETTLTEEGCISYQLNRDAENPRRFVWTEEWASRELLQKHIEAPHIAALFEALPQYLTSSEVIALTPIAGGKAQG</sequence>
<dbReference type="InterPro" id="IPR007138">
    <property type="entry name" value="ABM_dom"/>
</dbReference>
<evidence type="ECO:0000313" key="3">
    <source>
        <dbReference type="Proteomes" id="UP000234626"/>
    </source>
</evidence>
<dbReference type="Proteomes" id="UP000234626">
    <property type="component" value="Unassembled WGS sequence"/>
</dbReference>
<keyword evidence="2" id="KW-0503">Monooxygenase</keyword>
<dbReference type="EMBL" id="PJZK01000008">
    <property type="protein sequence ID" value="PLR50168.1"/>
    <property type="molecule type" value="Genomic_DNA"/>
</dbReference>
<keyword evidence="3" id="KW-1185">Reference proteome</keyword>
<protein>
    <submittedName>
        <fullName evidence="2">Antibiotic biosynthesis monooxygenase</fullName>
    </submittedName>
</protein>
<dbReference type="PROSITE" id="PS51725">
    <property type="entry name" value="ABM"/>
    <property type="match status" value="1"/>
</dbReference>
<dbReference type="SUPFAM" id="SSF54909">
    <property type="entry name" value="Dimeric alpha+beta barrel"/>
    <property type="match status" value="1"/>
</dbReference>
<dbReference type="Pfam" id="PF03992">
    <property type="entry name" value="ABM"/>
    <property type="match status" value="1"/>
</dbReference>
<dbReference type="OrthoDB" id="9812192at2"/>
<dbReference type="RefSeq" id="WP_072929274.1">
    <property type="nucleotide sequence ID" value="NZ_CP119397.1"/>
</dbReference>
<dbReference type="AlphaFoldDB" id="A0A2N5ENB4"/>
<keyword evidence="2" id="KW-0560">Oxidoreductase</keyword>
<comment type="caution">
    <text evidence="2">The sequence shown here is derived from an EMBL/GenBank/DDBJ whole genome shotgun (WGS) entry which is preliminary data.</text>
</comment>
<accession>A0A2N5ENB4</accession>
<evidence type="ECO:0000259" key="1">
    <source>
        <dbReference type="PROSITE" id="PS51725"/>
    </source>
</evidence>
<evidence type="ECO:0000313" key="2">
    <source>
        <dbReference type="EMBL" id="PLR50168.1"/>
    </source>
</evidence>
<proteinExistence type="predicted"/>
<dbReference type="PANTHER" id="PTHR33336">
    <property type="entry name" value="QUINOL MONOOXYGENASE YGIN-RELATED"/>
    <property type="match status" value="1"/>
</dbReference>
<dbReference type="InterPro" id="IPR011008">
    <property type="entry name" value="Dimeric_a/b-barrel"/>
</dbReference>
<gene>
    <name evidence="2" type="ORF">CYR34_09710</name>
</gene>
<dbReference type="InterPro" id="IPR050744">
    <property type="entry name" value="AI-2_Isomerase_LsrG"/>
</dbReference>
<reference evidence="2 3" key="1">
    <citation type="submission" date="2017-12" db="EMBL/GenBank/DDBJ databases">
        <title>Characterization of six clinical isolates of Enterochimera gen. nov., a novel genus of the Yersiniaciae family and the three species Enterochimera arupensis sp. nov., Enterochimera coloradensis sp. nov, and Enterochimera californica sp. nov.</title>
        <authorList>
            <person name="Rossi A."/>
            <person name="Fisher M."/>
        </authorList>
    </citation>
    <scope>NUCLEOTIDE SEQUENCE [LARGE SCALE GENOMIC DNA]</scope>
    <source>
        <strain evidence="2 3">2016Iso1</strain>
    </source>
</reference>
<dbReference type="PANTHER" id="PTHR33336:SF15">
    <property type="entry name" value="ABM DOMAIN-CONTAINING PROTEIN"/>
    <property type="match status" value="1"/>
</dbReference>
<name>A0A2N5ENB4_9GAMM</name>
<organism evidence="2 3">
    <name type="scientific">Chimaeribacter arupi</name>
    <dbReference type="NCBI Taxonomy" id="2060066"/>
    <lineage>
        <taxon>Bacteria</taxon>
        <taxon>Pseudomonadati</taxon>
        <taxon>Pseudomonadota</taxon>
        <taxon>Gammaproteobacteria</taxon>
        <taxon>Enterobacterales</taxon>
        <taxon>Yersiniaceae</taxon>
        <taxon>Chimaeribacter</taxon>
    </lineage>
</organism>
<dbReference type="Gene3D" id="3.30.70.100">
    <property type="match status" value="1"/>
</dbReference>
<feature type="domain" description="ABM" evidence="1">
    <location>
        <begin position="3"/>
        <end position="91"/>
    </location>
</feature>